<proteinExistence type="predicted"/>
<sequence length="557" mass="62751">MELLAFKRQQQPSDNMIDLLSEETLIEILSYLNLNELSVISRVSTRFNRLFEDPQLWKTMFHLRWGDRQLKYPFLPALDQRTRPPHPSSLAILGSQADRKGKGREQAVVEQVQLGYTWKNLCRISLNWQTGSAHITRLIPPVEDSRHQSRHPSIIVRFYRSLIFTASRVRTSSSPPVVNVYQLQRDQESQDSKPQPIGYLTSAKLDFSNLGMVGISEIRVDERCNIESVMDELPFSNQNSVILAVFYTTGQFACFQIGIPLSSDILNELDVTEVYASTEMLVRSGQGEMHHQTAEVARLYYPLLVTCSTDFFLRFYELRQTGDNALEVRKLRFDMRSQTCFWPLSINLTALDIATNRFRLIIVYPTPFYPSAWTIGLQEFELSLSPTPRLLSTRHATARPHSNIKLGRQSGRPTFGSSPVSGIEYAEPNTVVVARADNNIDTFEYRRWSSSQAPELLHRQTLFGHTSRVAAVAVNSSGRCVSAGQDGLNVWELTDGGQVSGPPVQVGLGWTGCRRVVDWVGFDTEKIVGVFRAGTYGGGEGESGQVMGEEVRVLSFA</sequence>
<dbReference type="Pfam" id="PF25499">
    <property type="entry name" value="Beta-prop_pof12"/>
    <property type="match status" value="1"/>
</dbReference>
<comment type="caution">
    <text evidence="2">The sequence shown here is derived from an EMBL/GenBank/DDBJ whole genome shotgun (WGS) entry which is preliminary data.</text>
</comment>
<evidence type="ECO:0000313" key="3">
    <source>
        <dbReference type="Proteomes" id="UP000886653"/>
    </source>
</evidence>
<dbReference type="SMART" id="SM00256">
    <property type="entry name" value="FBOX"/>
    <property type="match status" value="1"/>
</dbReference>
<dbReference type="InterPro" id="IPR036322">
    <property type="entry name" value="WD40_repeat_dom_sf"/>
</dbReference>
<dbReference type="EMBL" id="MU167427">
    <property type="protein sequence ID" value="KAG0140688.1"/>
    <property type="molecule type" value="Genomic_DNA"/>
</dbReference>
<reference evidence="2" key="1">
    <citation type="submission" date="2013-11" db="EMBL/GenBank/DDBJ databases">
        <title>Genome sequence of the fusiform rust pathogen reveals effectors for host alternation and coevolution with pine.</title>
        <authorList>
            <consortium name="DOE Joint Genome Institute"/>
            <person name="Smith K."/>
            <person name="Pendleton A."/>
            <person name="Kubisiak T."/>
            <person name="Anderson C."/>
            <person name="Salamov A."/>
            <person name="Aerts A."/>
            <person name="Riley R."/>
            <person name="Clum A."/>
            <person name="Lindquist E."/>
            <person name="Ence D."/>
            <person name="Campbell M."/>
            <person name="Kronenberg Z."/>
            <person name="Feau N."/>
            <person name="Dhillon B."/>
            <person name="Hamelin R."/>
            <person name="Burleigh J."/>
            <person name="Smith J."/>
            <person name="Yandell M."/>
            <person name="Nelson C."/>
            <person name="Grigoriev I."/>
            <person name="Davis J."/>
        </authorList>
    </citation>
    <scope>NUCLEOTIDE SEQUENCE</scope>
    <source>
        <strain evidence="2">G11</strain>
    </source>
</reference>
<accession>A0A9P6NAY9</accession>
<dbReference type="PROSITE" id="PS50181">
    <property type="entry name" value="FBOX"/>
    <property type="match status" value="1"/>
</dbReference>
<name>A0A9P6NAY9_9BASI</name>
<dbReference type="Gene3D" id="1.20.1280.50">
    <property type="match status" value="1"/>
</dbReference>
<dbReference type="Gene3D" id="2.130.10.10">
    <property type="entry name" value="YVTN repeat-like/Quinoprotein amine dehydrogenase"/>
    <property type="match status" value="1"/>
</dbReference>
<dbReference type="SUPFAM" id="SSF50978">
    <property type="entry name" value="WD40 repeat-like"/>
    <property type="match status" value="1"/>
</dbReference>
<dbReference type="AlphaFoldDB" id="A0A9P6NAY9"/>
<evidence type="ECO:0000259" key="1">
    <source>
        <dbReference type="PROSITE" id="PS50181"/>
    </source>
</evidence>
<dbReference type="Pfam" id="PF12937">
    <property type="entry name" value="F-box-like"/>
    <property type="match status" value="1"/>
</dbReference>
<feature type="domain" description="F-box" evidence="1">
    <location>
        <begin position="14"/>
        <end position="60"/>
    </location>
</feature>
<protein>
    <recommendedName>
        <fullName evidence="1">F-box domain-containing protein</fullName>
    </recommendedName>
</protein>
<dbReference type="Proteomes" id="UP000886653">
    <property type="component" value="Unassembled WGS sequence"/>
</dbReference>
<dbReference type="SUPFAM" id="SSF81383">
    <property type="entry name" value="F-box domain"/>
    <property type="match status" value="1"/>
</dbReference>
<evidence type="ECO:0000313" key="2">
    <source>
        <dbReference type="EMBL" id="KAG0140688.1"/>
    </source>
</evidence>
<gene>
    <name evidence="2" type="ORF">CROQUDRAFT_664885</name>
</gene>
<keyword evidence="3" id="KW-1185">Reference proteome</keyword>
<organism evidence="2 3">
    <name type="scientific">Cronartium quercuum f. sp. fusiforme G11</name>
    <dbReference type="NCBI Taxonomy" id="708437"/>
    <lineage>
        <taxon>Eukaryota</taxon>
        <taxon>Fungi</taxon>
        <taxon>Dikarya</taxon>
        <taxon>Basidiomycota</taxon>
        <taxon>Pucciniomycotina</taxon>
        <taxon>Pucciniomycetes</taxon>
        <taxon>Pucciniales</taxon>
        <taxon>Coleosporiaceae</taxon>
        <taxon>Cronartium</taxon>
    </lineage>
</organism>
<dbReference type="OrthoDB" id="3219396at2759"/>
<dbReference type="InterPro" id="IPR001810">
    <property type="entry name" value="F-box_dom"/>
</dbReference>
<dbReference type="InterPro" id="IPR036047">
    <property type="entry name" value="F-box-like_dom_sf"/>
</dbReference>
<dbReference type="InterPro" id="IPR015943">
    <property type="entry name" value="WD40/YVTN_repeat-like_dom_sf"/>
</dbReference>